<protein>
    <recommendedName>
        <fullName evidence="4">DUF19 domain-containing protein</fullName>
    </recommendedName>
</protein>
<feature type="non-terminal residue" evidence="2">
    <location>
        <position position="1"/>
    </location>
</feature>
<keyword evidence="3" id="KW-1185">Reference proteome</keyword>
<proteinExistence type="predicted"/>
<evidence type="ECO:0000256" key="1">
    <source>
        <dbReference type="SAM" id="SignalP"/>
    </source>
</evidence>
<dbReference type="Proteomes" id="UP001164746">
    <property type="component" value="Chromosome 15"/>
</dbReference>
<organism evidence="2 3">
    <name type="scientific">Mya arenaria</name>
    <name type="common">Soft-shell clam</name>
    <dbReference type="NCBI Taxonomy" id="6604"/>
    <lineage>
        <taxon>Eukaryota</taxon>
        <taxon>Metazoa</taxon>
        <taxon>Spiralia</taxon>
        <taxon>Lophotrochozoa</taxon>
        <taxon>Mollusca</taxon>
        <taxon>Bivalvia</taxon>
        <taxon>Autobranchia</taxon>
        <taxon>Heteroconchia</taxon>
        <taxon>Euheterodonta</taxon>
        <taxon>Imparidentia</taxon>
        <taxon>Neoheterodontei</taxon>
        <taxon>Myida</taxon>
        <taxon>Myoidea</taxon>
        <taxon>Myidae</taxon>
        <taxon>Mya</taxon>
    </lineage>
</organism>
<keyword evidence="1" id="KW-0732">Signal</keyword>
<evidence type="ECO:0008006" key="4">
    <source>
        <dbReference type="Google" id="ProtNLM"/>
    </source>
</evidence>
<gene>
    <name evidence="2" type="ORF">MAR_012976</name>
</gene>
<feature type="chain" id="PRO_5045779738" description="DUF19 domain-containing protein" evidence="1">
    <location>
        <begin position="22"/>
        <end position="282"/>
    </location>
</feature>
<name>A0ABY7G060_MYAAR</name>
<sequence length="282" mass="31256">MVLTWIYTSLLCVLMVDWSHAECPQSTLTSKATQNCVEGFFTYIGSEVSSGSDPSQIDTIFCSPEGQSAIECIFPLIEQCPELMANISDGSKGIPSQAELQMACSKMSAEVCMETMTCLSYAPQVASMGIDENFRQANNLTYLLPLIGLSCGPMKEHFYCISPATEEACKTIPDEMDTMITLINGELPDGFVFPEYHVLKTFIYTGCRDAPDDMATNKCVHDNLESTAFTECMSKVKTDFKTPIEMKSCGATDARLMCLEESVVKQCGRRYYYTLTTMGDRF</sequence>
<accession>A0ABY7G060</accession>
<evidence type="ECO:0000313" key="2">
    <source>
        <dbReference type="EMBL" id="WAR27272.1"/>
    </source>
</evidence>
<evidence type="ECO:0000313" key="3">
    <source>
        <dbReference type="Proteomes" id="UP001164746"/>
    </source>
</evidence>
<feature type="signal peptide" evidence="1">
    <location>
        <begin position="1"/>
        <end position="21"/>
    </location>
</feature>
<dbReference type="EMBL" id="CP111026">
    <property type="protein sequence ID" value="WAR27272.1"/>
    <property type="molecule type" value="Genomic_DNA"/>
</dbReference>
<reference evidence="2" key="1">
    <citation type="submission" date="2022-11" db="EMBL/GenBank/DDBJ databases">
        <title>Centuries of genome instability and evolution in soft-shell clam transmissible cancer (bioRxiv).</title>
        <authorList>
            <person name="Hart S.F.M."/>
            <person name="Yonemitsu M.A."/>
            <person name="Giersch R.M."/>
            <person name="Beal B.F."/>
            <person name="Arriagada G."/>
            <person name="Davis B.W."/>
            <person name="Ostrander E.A."/>
            <person name="Goff S.P."/>
            <person name="Metzger M.J."/>
        </authorList>
    </citation>
    <scope>NUCLEOTIDE SEQUENCE</scope>
    <source>
        <strain evidence="2">MELC-2E11</strain>
        <tissue evidence="2">Siphon/mantle</tissue>
    </source>
</reference>